<dbReference type="Gene3D" id="2.60.120.620">
    <property type="entry name" value="q2cbj1_9rhob like domain"/>
    <property type="match status" value="1"/>
</dbReference>
<comment type="cofactor">
    <cofactor evidence="1">
        <name>Fe(2+)</name>
        <dbReference type="ChEBI" id="CHEBI:29033"/>
    </cofactor>
</comment>
<dbReference type="GeneID" id="98647377"/>
<dbReference type="InterPro" id="IPR008775">
    <property type="entry name" value="Phytyl_CoA_dOase-like"/>
</dbReference>
<protein>
    <submittedName>
        <fullName evidence="2">Phytanoyl-CoA dioxygenase (PhyH)</fullName>
    </submittedName>
</protein>
<dbReference type="RefSeq" id="WP_002686272.1">
    <property type="nucleotide sequence ID" value="NZ_CP042910.1"/>
</dbReference>
<accession>A0ABX5YMQ2</accession>
<dbReference type="Pfam" id="PF05721">
    <property type="entry name" value="PhyH"/>
    <property type="match status" value="1"/>
</dbReference>
<reference evidence="2 3" key="1">
    <citation type="submission" date="2019-08" db="EMBL/GenBank/DDBJ databases">
        <title>Deep-cultivation of Planctomycetes and their phenomic and genomic characterization uncovers novel biology.</title>
        <authorList>
            <person name="Wiegand S."/>
            <person name="Jogler M."/>
            <person name="Boedeker C."/>
            <person name="Pinto D."/>
            <person name="Vollmers J."/>
            <person name="Rivas-Marin E."/>
            <person name="Kohn T."/>
            <person name="Peeters S.H."/>
            <person name="Heuer A."/>
            <person name="Rast P."/>
            <person name="Oberbeckmann S."/>
            <person name="Bunk B."/>
            <person name="Jeske O."/>
            <person name="Meyerdierks A."/>
            <person name="Storesund J.E."/>
            <person name="Kallscheuer N."/>
            <person name="Luecker S."/>
            <person name="Lage O.M."/>
            <person name="Pohl T."/>
            <person name="Merkel B.J."/>
            <person name="Hornburger P."/>
            <person name="Mueller R.-W."/>
            <person name="Bruemmer F."/>
            <person name="Labrenz M."/>
            <person name="Spormann A.M."/>
            <person name="Op den Camp H."/>
            <person name="Overmann J."/>
            <person name="Amann R."/>
            <person name="Jetten M.S.M."/>
            <person name="Mascher T."/>
            <person name="Medema M.H."/>
            <person name="Devos D.P."/>
            <person name="Kaster A.-K."/>
            <person name="Ovreas L."/>
            <person name="Rohde M."/>
            <person name="Galperin M.Y."/>
            <person name="Jogler C."/>
        </authorList>
    </citation>
    <scope>NUCLEOTIDE SEQUENCE [LARGE SCALE GENOMIC DNA]</scope>
    <source>
        <strain evidence="2 3">DSM 8797</strain>
    </source>
</reference>
<proteinExistence type="predicted"/>
<sequence length="232" mass="25688">MSEIIDCQLEQAGYQKLSAPLPACAYDVLDEVLDSVVQENFRRRRNGTRYAIRNAHLAVPALRPLLEHGALVELARGVLGQTVALVSATLFDKQPGANWFVPPHQDLFVPISGTTDDLRWTNWSIKAGVQYVEPPVEVQRELLALRLHLDACPGVNGALEVVPGSQHERLDEDAVAEFAEKAFEVCPAGPGEVLLMRPLLVHRSRAAKLPERRRVLHVVYSATVPPKGLEWT</sequence>
<keyword evidence="3" id="KW-1185">Reference proteome</keyword>
<dbReference type="PANTHER" id="PTHR20883">
    <property type="entry name" value="PHYTANOYL-COA DIOXYGENASE DOMAIN CONTAINING 1"/>
    <property type="match status" value="1"/>
</dbReference>
<dbReference type="GO" id="GO:0051213">
    <property type="term" value="F:dioxygenase activity"/>
    <property type="evidence" value="ECO:0007669"/>
    <property type="project" value="UniProtKB-KW"/>
</dbReference>
<keyword evidence="2" id="KW-0223">Dioxygenase</keyword>
<gene>
    <name evidence="2" type="ORF">GmarT_28310</name>
</gene>
<name>A0ABX5YMQ2_9PLAN</name>
<dbReference type="PANTHER" id="PTHR20883:SF48">
    <property type="entry name" value="ECTOINE DIOXYGENASE"/>
    <property type="match status" value="1"/>
</dbReference>
<dbReference type="SUPFAM" id="SSF51197">
    <property type="entry name" value="Clavaminate synthase-like"/>
    <property type="match status" value="1"/>
</dbReference>
<organism evidence="2 3">
    <name type="scientific">Gimesia maris</name>
    <dbReference type="NCBI Taxonomy" id="122"/>
    <lineage>
        <taxon>Bacteria</taxon>
        <taxon>Pseudomonadati</taxon>
        <taxon>Planctomycetota</taxon>
        <taxon>Planctomycetia</taxon>
        <taxon>Planctomycetales</taxon>
        <taxon>Planctomycetaceae</taxon>
        <taxon>Gimesia</taxon>
    </lineage>
</organism>
<evidence type="ECO:0000256" key="1">
    <source>
        <dbReference type="ARBA" id="ARBA00001954"/>
    </source>
</evidence>
<evidence type="ECO:0000313" key="2">
    <source>
        <dbReference type="EMBL" id="QEG16960.1"/>
    </source>
</evidence>
<keyword evidence="2" id="KW-0560">Oxidoreductase</keyword>
<dbReference type="Proteomes" id="UP000322887">
    <property type="component" value="Chromosome"/>
</dbReference>
<evidence type="ECO:0000313" key="3">
    <source>
        <dbReference type="Proteomes" id="UP000322887"/>
    </source>
</evidence>
<dbReference type="EMBL" id="CP042910">
    <property type="protein sequence ID" value="QEG16960.1"/>
    <property type="molecule type" value="Genomic_DNA"/>
</dbReference>